<organism evidence="1 2">
    <name type="scientific">Limnoraphis robusta CS-951</name>
    <dbReference type="NCBI Taxonomy" id="1637645"/>
    <lineage>
        <taxon>Bacteria</taxon>
        <taxon>Bacillati</taxon>
        <taxon>Cyanobacteriota</taxon>
        <taxon>Cyanophyceae</taxon>
        <taxon>Oscillatoriophycideae</taxon>
        <taxon>Oscillatoriales</taxon>
        <taxon>Sirenicapillariaceae</taxon>
        <taxon>Limnoraphis</taxon>
    </lineage>
</organism>
<dbReference type="Proteomes" id="UP000033607">
    <property type="component" value="Unassembled WGS sequence"/>
</dbReference>
<proteinExistence type="predicted"/>
<dbReference type="EMBL" id="LATL02000014">
    <property type="protein sequence ID" value="KKD36729.1"/>
    <property type="molecule type" value="Genomic_DNA"/>
</dbReference>
<evidence type="ECO:0000313" key="1">
    <source>
        <dbReference type="EMBL" id="KKD36729.1"/>
    </source>
</evidence>
<reference evidence="1 2" key="1">
    <citation type="submission" date="2015-06" db="EMBL/GenBank/DDBJ databases">
        <title>Draft genome assembly of filamentous brackish cyanobacterium Limnoraphis robusta strain CS-951.</title>
        <authorList>
            <person name="Willis A."/>
            <person name="Parks M."/>
            <person name="Burford M.A."/>
        </authorList>
    </citation>
    <scope>NUCLEOTIDE SEQUENCE [LARGE SCALE GENOMIC DNA]</scope>
    <source>
        <strain evidence="1 2">CS-951</strain>
    </source>
</reference>
<dbReference type="OrthoDB" id="516729at2"/>
<comment type="caution">
    <text evidence="1">The sequence shown here is derived from an EMBL/GenBank/DDBJ whole genome shotgun (WGS) entry which is preliminary data.</text>
</comment>
<evidence type="ECO:0000313" key="2">
    <source>
        <dbReference type="Proteomes" id="UP000033607"/>
    </source>
</evidence>
<sequence length="116" mass="12936">MQISFEPIKNALSQALESLSDWKKLNPFQQGDVIDNTFKSILKDLMNQFGMKPGIDYVDNLKPNEPCTDFVALSPRADELITGLMEGKIIAISGHIRTSKLGNQSSVKAHFRRKAS</sequence>
<name>A0A0F5YCU3_9CYAN</name>
<dbReference type="RefSeq" id="WP_046279998.1">
    <property type="nucleotide sequence ID" value="NZ_LATL02000014.1"/>
</dbReference>
<protein>
    <submittedName>
        <fullName evidence="1">Uncharacterized protein</fullName>
    </submittedName>
</protein>
<accession>A0A0F5YCU3</accession>
<dbReference type="AlphaFoldDB" id="A0A0F5YCU3"/>
<gene>
    <name evidence="1" type="ORF">WN50_18200</name>
</gene>